<evidence type="ECO:0000256" key="8">
    <source>
        <dbReference type="ARBA" id="ARBA00022840"/>
    </source>
</evidence>
<keyword evidence="9" id="KW-0315">Glutamine amidotransferase</keyword>
<evidence type="ECO:0000256" key="4">
    <source>
        <dbReference type="ARBA" id="ARBA00022598"/>
    </source>
</evidence>
<comment type="caution">
    <text evidence="13">The sequence shown here is derived from an EMBL/GenBank/DDBJ whole genome shotgun (WGS) entry which is preliminary data.</text>
</comment>
<organism evidence="13 14">
    <name type="scientific">Dimorphilus gyrociliatus</name>
    <dbReference type="NCBI Taxonomy" id="2664684"/>
    <lineage>
        <taxon>Eukaryota</taxon>
        <taxon>Metazoa</taxon>
        <taxon>Spiralia</taxon>
        <taxon>Lophotrochozoa</taxon>
        <taxon>Annelida</taxon>
        <taxon>Polychaeta</taxon>
        <taxon>Polychaeta incertae sedis</taxon>
        <taxon>Dinophilidae</taxon>
        <taxon>Dimorphilus</taxon>
    </lineage>
</organism>
<comment type="subunit">
    <text evidence="2">Homodimer.</text>
</comment>
<dbReference type="Gene3D" id="3.40.50.620">
    <property type="entry name" value="HUPs"/>
    <property type="match status" value="1"/>
</dbReference>
<dbReference type="Gene3D" id="3.30.300.10">
    <property type="match status" value="2"/>
</dbReference>
<dbReference type="InterPro" id="IPR017926">
    <property type="entry name" value="GATASE"/>
</dbReference>
<dbReference type="OrthoDB" id="1724632at2759"/>
<dbReference type="FunFam" id="3.40.50.620:FF:000044">
    <property type="entry name" value="GMP synthase [glutamine-hydrolyzing]"/>
    <property type="match status" value="1"/>
</dbReference>
<sequence length="668" mass="74531">MEENKVAILDAGAQYGKVIDRKVRELKIKSELLPLETTASFLLANNYKAIIISGGPNSVYEDNAPKYDPSIFQCGLPLLGICYGMQLLNKEFGGDVNRTTSREDGQFKIKIDTKCSLFKNLNSEQKVLLTHSDSVTKPAEGFKIICNSKNITAGIANESKKLYGLQFHPEVELTENGKKIFQNFLFEISKLKPKFTMESREQLCIDYIKKSVGKSKVLMLVSGGVDSTVCAALLHKALNKDQLIALHIDNGFMRKDESKNVEASLKQNGLHLDVTNATQIFYDSTTIIEDKNTKIKKTTKPLCLTIDPEEKRKIIGDTFMNIANSLIEDLNLNPKDVYLAQGTLRPDLIESASELASNKADAIKTHHNDTDLVRELRRQGQVIEPLKDFHKDEVRSLGRDLNLPEEIVQRHPFPGPGLAIRIICAETPFMEKDFAETSIILKAIVNFSGAVKKPQATVQKIRDAITEEEQIYLEEITSSYSISVSLLPIKSVGVQGDCRTYSYVAALSSDESPNWQYLSTFAQIIPRICRNVNRVVYAFGQKITEPVTEITHTMLSKRVIETLREADSVATHALKESGEMKSIAQMPIVLIPIHFDRIPGSNIPSAQWSIVLRPFLTNDFMTGVAAVPGRQIKESTVKKMVEAVKQVPGISRVLFDLTSKPPGTTEWE</sequence>
<protein>
    <recommendedName>
        <fullName evidence="3">GMP synthase (glutamine-hydrolyzing)</fullName>
        <ecNumber evidence="3">6.3.5.2</ecNumber>
    </recommendedName>
    <alternativeName>
        <fullName evidence="10">Glutamine amidotransferase</fullName>
    </alternativeName>
</protein>
<dbReference type="PRINTS" id="PR00096">
    <property type="entry name" value="GATASE"/>
</dbReference>
<dbReference type="Gene3D" id="3.40.50.880">
    <property type="match status" value="1"/>
</dbReference>
<evidence type="ECO:0000256" key="5">
    <source>
        <dbReference type="ARBA" id="ARBA00022741"/>
    </source>
</evidence>
<evidence type="ECO:0000313" key="14">
    <source>
        <dbReference type="Proteomes" id="UP000549394"/>
    </source>
</evidence>
<evidence type="ECO:0000256" key="7">
    <source>
        <dbReference type="ARBA" id="ARBA00022755"/>
    </source>
</evidence>
<dbReference type="PANTHER" id="PTHR11922:SF2">
    <property type="entry name" value="GMP SYNTHASE [GLUTAMINE-HYDROLYZING]"/>
    <property type="match status" value="1"/>
</dbReference>
<dbReference type="Pfam" id="PF00117">
    <property type="entry name" value="GATase"/>
    <property type="match status" value="1"/>
</dbReference>
<dbReference type="InterPro" id="IPR029062">
    <property type="entry name" value="Class_I_gatase-like"/>
</dbReference>
<dbReference type="InterPro" id="IPR025777">
    <property type="entry name" value="GMPS_ATP_PPase_dom"/>
</dbReference>
<dbReference type="GO" id="GO:0005524">
    <property type="term" value="F:ATP binding"/>
    <property type="evidence" value="ECO:0007669"/>
    <property type="project" value="UniProtKB-UniRule"/>
</dbReference>
<dbReference type="CDD" id="cd01742">
    <property type="entry name" value="GATase1_GMP_Synthase"/>
    <property type="match status" value="1"/>
</dbReference>
<accession>A0A7I8VW48</accession>
<dbReference type="Pfam" id="PF00958">
    <property type="entry name" value="GMP_synt_C"/>
    <property type="match status" value="1"/>
</dbReference>
<dbReference type="FunFam" id="3.30.300.10:FF:000008">
    <property type="entry name" value="GMP synthase [glutamine-hydrolyzing]"/>
    <property type="match status" value="1"/>
</dbReference>
<keyword evidence="14" id="KW-1185">Reference proteome</keyword>
<proteinExistence type="predicted"/>
<dbReference type="PROSITE" id="PS51273">
    <property type="entry name" value="GATASE_TYPE_1"/>
    <property type="match status" value="1"/>
</dbReference>
<keyword evidence="6 11" id="KW-0332">GMP biosynthesis</keyword>
<evidence type="ECO:0000256" key="9">
    <source>
        <dbReference type="ARBA" id="ARBA00022962"/>
    </source>
</evidence>
<evidence type="ECO:0000256" key="11">
    <source>
        <dbReference type="PROSITE-ProRule" id="PRU00886"/>
    </source>
</evidence>
<gene>
    <name evidence="13" type="ORF">DGYR_LOCUS7903</name>
</gene>
<dbReference type="InterPro" id="IPR014729">
    <property type="entry name" value="Rossmann-like_a/b/a_fold"/>
</dbReference>
<dbReference type="InterPro" id="IPR022310">
    <property type="entry name" value="NAD/GMP_synthase"/>
</dbReference>
<feature type="domain" description="GMPS ATP-PPase" evidence="12">
    <location>
        <begin position="195"/>
        <end position="410"/>
    </location>
</feature>
<name>A0A7I8VW48_9ANNE</name>
<dbReference type="Pfam" id="PF02540">
    <property type="entry name" value="NAD_synthase"/>
    <property type="match status" value="1"/>
</dbReference>
<dbReference type="AlphaFoldDB" id="A0A7I8VW48"/>
<keyword evidence="8 11" id="KW-0067">ATP-binding</keyword>
<dbReference type="PROSITE" id="PS51553">
    <property type="entry name" value="GMPS_ATP_PPASE"/>
    <property type="match status" value="1"/>
</dbReference>
<dbReference type="FunFam" id="3.40.50.880:FF:000013">
    <property type="entry name" value="GMP synthase [glutamine-hydrolyzing]"/>
    <property type="match status" value="1"/>
</dbReference>
<evidence type="ECO:0000256" key="2">
    <source>
        <dbReference type="ARBA" id="ARBA00011738"/>
    </source>
</evidence>
<dbReference type="EMBL" id="CAJFCJ010000011">
    <property type="protein sequence ID" value="CAD5119709.1"/>
    <property type="molecule type" value="Genomic_DNA"/>
</dbReference>
<evidence type="ECO:0000256" key="6">
    <source>
        <dbReference type="ARBA" id="ARBA00022749"/>
    </source>
</evidence>
<dbReference type="SUPFAM" id="SSF52402">
    <property type="entry name" value="Adenine nucleotide alpha hydrolases-like"/>
    <property type="match status" value="1"/>
</dbReference>
<evidence type="ECO:0000256" key="10">
    <source>
        <dbReference type="ARBA" id="ARBA00031356"/>
    </source>
</evidence>
<evidence type="ECO:0000259" key="12">
    <source>
        <dbReference type="PROSITE" id="PS51553"/>
    </source>
</evidence>
<dbReference type="NCBIfam" id="NF000848">
    <property type="entry name" value="PRK00074.1"/>
    <property type="match status" value="1"/>
</dbReference>
<dbReference type="UniPathway" id="UPA00189">
    <property type="reaction ID" value="UER00296"/>
</dbReference>
<dbReference type="SUPFAM" id="SSF52317">
    <property type="entry name" value="Class I glutamine amidotransferase-like"/>
    <property type="match status" value="1"/>
</dbReference>
<dbReference type="PANTHER" id="PTHR11922">
    <property type="entry name" value="GMP SYNTHASE-RELATED"/>
    <property type="match status" value="1"/>
</dbReference>
<feature type="binding site" evidence="11">
    <location>
        <begin position="222"/>
        <end position="228"/>
    </location>
    <ligand>
        <name>ATP</name>
        <dbReference type="ChEBI" id="CHEBI:30616"/>
    </ligand>
</feature>
<keyword evidence="7 11" id="KW-0658">Purine biosynthesis</keyword>
<dbReference type="EC" id="6.3.5.2" evidence="3"/>
<keyword evidence="4" id="KW-0436">Ligase</keyword>
<dbReference type="CDD" id="cd01997">
    <property type="entry name" value="GMP_synthase_C"/>
    <property type="match status" value="1"/>
</dbReference>
<evidence type="ECO:0000256" key="1">
    <source>
        <dbReference type="ARBA" id="ARBA00005153"/>
    </source>
</evidence>
<dbReference type="InterPro" id="IPR001674">
    <property type="entry name" value="GMP_synth_C"/>
</dbReference>
<dbReference type="GO" id="GO:0003921">
    <property type="term" value="F:GMP synthase activity"/>
    <property type="evidence" value="ECO:0007669"/>
    <property type="project" value="InterPro"/>
</dbReference>
<dbReference type="GO" id="GO:0005829">
    <property type="term" value="C:cytosol"/>
    <property type="evidence" value="ECO:0007669"/>
    <property type="project" value="TreeGrafter"/>
</dbReference>
<evidence type="ECO:0000313" key="13">
    <source>
        <dbReference type="EMBL" id="CAD5119709.1"/>
    </source>
</evidence>
<dbReference type="NCBIfam" id="TIGR00888">
    <property type="entry name" value="guaA_Nterm"/>
    <property type="match status" value="1"/>
</dbReference>
<evidence type="ECO:0000256" key="3">
    <source>
        <dbReference type="ARBA" id="ARBA00012746"/>
    </source>
</evidence>
<comment type="pathway">
    <text evidence="1">Purine metabolism; GMP biosynthesis; GMP from XMP (L-Gln route): step 1/1.</text>
</comment>
<dbReference type="SUPFAM" id="SSF54810">
    <property type="entry name" value="GMP synthetase C-terminal dimerisation domain"/>
    <property type="match status" value="2"/>
</dbReference>
<reference evidence="13 14" key="1">
    <citation type="submission" date="2020-08" db="EMBL/GenBank/DDBJ databases">
        <authorList>
            <person name="Hejnol A."/>
        </authorList>
    </citation>
    <scope>NUCLEOTIDE SEQUENCE [LARGE SCALE GENOMIC DNA]</scope>
</reference>
<dbReference type="PRINTS" id="PR00097">
    <property type="entry name" value="ANTSNTHASEII"/>
</dbReference>
<keyword evidence="5 11" id="KW-0547">Nucleotide-binding</keyword>
<dbReference type="InterPro" id="IPR004739">
    <property type="entry name" value="GMP_synth_GATase"/>
</dbReference>
<dbReference type="Proteomes" id="UP000549394">
    <property type="component" value="Unassembled WGS sequence"/>
</dbReference>